<dbReference type="Gene3D" id="3.30.420.10">
    <property type="entry name" value="Ribonuclease H-like superfamily/Ribonuclease H"/>
    <property type="match status" value="1"/>
</dbReference>
<protein>
    <submittedName>
        <fullName evidence="2">Transposase</fullName>
    </submittedName>
</protein>
<organism evidence="1 2">
    <name type="scientific">Heterorhabditis bacteriophora</name>
    <name type="common">Entomopathogenic nematode worm</name>
    <dbReference type="NCBI Taxonomy" id="37862"/>
    <lineage>
        <taxon>Eukaryota</taxon>
        <taxon>Metazoa</taxon>
        <taxon>Ecdysozoa</taxon>
        <taxon>Nematoda</taxon>
        <taxon>Chromadorea</taxon>
        <taxon>Rhabditida</taxon>
        <taxon>Rhabditina</taxon>
        <taxon>Rhabditomorpha</taxon>
        <taxon>Strongyloidea</taxon>
        <taxon>Heterorhabditidae</taxon>
        <taxon>Heterorhabditis</taxon>
    </lineage>
</organism>
<sequence>MNKSLDLQFAISKAWNEVDEVVIKNLVSSMTERIFQVINRNGSCTDY</sequence>
<reference evidence="2" key="1">
    <citation type="submission" date="2016-11" db="UniProtKB">
        <authorList>
            <consortium name="WormBaseParasite"/>
        </authorList>
    </citation>
    <scope>IDENTIFICATION</scope>
</reference>
<dbReference type="InterPro" id="IPR036397">
    <property type="entry name" value="RNaseH_sf"/>
</dbReference>
<evidence type="ECO:0000313" key="1">
    <source>
        <dbReference type="Proteomes" id="UP000095283"/>
    </source>
</evidence>
<dbReference type="Proteomes" id="UP000095283">
    <property type="component" value="Unplaced"/>
</dbReference>
<accession>A0A1I7X0B3</accession>
<evidence type="ECO:0000313" key="2">
    <source>
        <dbReference type="WBParaSite" id="Hba_10880"/>
    </source>
</evidence>
<keyword evidence="1" id="KW-1185">Reference proteome</keyword>
<proteinExistence type="predicted"/>
<name>A0A1I7X0B3_HETBA</name>
<dbReference type="GO" id="GO:0003676">
    <property type="term" value="F:nucleic acid binding"/>
    <property type="evidence" value="ECO:0007669"/>
    <property type="project" value="InterPro"/>
</dbReference>
<dbReference type="AlphaFoldDB" id="A0A1I7X0B3"/>
<dbReference type="WBParaSite" id="Hba_10880">
    <property type="protein sequence ID" value="Hba_10880"/>
    <property type="gene ID" value="Hba_10880"/>
</dbReference>